<dbReference type="PANTHER" id="PTHR28259:SF1">
    <property type="entry name" value="FLUORIDE EXPORT PROTEIN 1-RELATED"/>
    <property type="match status" value="1"/>
</dbReference>
<dbReference type="EMBL" id="JBHLTM010000055">
    <property type="protein sequence ID" value="MFC0685687.1"/>
    <property type="molecule type" value="Genomic_DNA"/>
</dbReference>
<comment type="similarity">
    <text evidence="10 12">Belongs to the fluoride channel Fluc/FEX (TC 1.A.43) family.</text>
</comment>
<dbReference type="InterPro" id="IPR003691">
    <property type="entry name" value="FluC"/>
</dbReference>
<keyword evidence="12" id="KW-0813">Transport</keyword>
<dbReference type="PANTHER" id="PTHR28259">
    <property type="entry name" value="FLUORIDE EXPORT PROTEIN 1-RELATED"/>
    <property type="match status" value="1"/>
</dbReference>
<keyword evidence="5 12" id="KW-1133">Transmembrane helix</keyword>
<dbReference type="NCBIfam" id="TIGR00494">
    <property type="entry name" value="crcB"/>
    <property type="match status" value="1"/>
</dbReference>
<keyword evidence="12" id="KW-0479">Metal-binding</keyword>
<organism evidence="13 14">
    <name type="scientific">Novosphingobium clariflavum</name>
    <dbReference type="NCBI Taxonomy" id="2029884"/>
    <lineage>
        <taxon>Bacteria</taxon>
        <taxon>Pseudomonadati</taxon>
        <taxon>Pseudomonadota</taxon>
        <taxon>Alphaproteobacteria</taxon>
        <taxon>Sphingomonadales</taxon>
        <taxon>Sphingomonadaceae</taxon>
        <taxon>Novosphingobium</taxon>
    </lineage>
</organism>
<feature type="binding site" evidence="12">
    <location>
        <position position="85"/>
    </location>
    <ligand>
        <name>Na(+)</name>
        <dbReference type="ChEBI" id="CHEBI:29101"/>
        <note>structural</note>
    </ligand>
</feature>
<keyword evidence="8 12" id="KW-0472">Membrane</keyword>
<feature type="transmembrane region" description="Helical" evidence="12">
    <location>
        <begin position="107"/>
        <end position="131"/>
    </location>
</feature>
<comment type="subcellular location">
    <subcellularLocation>
        <location evidence="1 12">Cell membrane</location>
        <topology evidence="1 12">Multi-pass membrane protein</topology>
    </subcellularLocation>
</comment>
<feature type="binding site" evidence="12">
    <location>
        <position position="88"/>
    </location>
    <ligand>
        <name>Na(+)</name>
        <dbReference type="ChEBI" id="CHEBI:29101"/>
        <note>structural</note>
    </ligand>
</feature>
<feature type="transmembrane region" description="Helical" evidence="12">
    <location>
        <begin position="44"/>
        <end position="65"/>
    </location>
</feature>
<keyword evidence="6 12" id="KW-0915">Sodium</keyword>
<dbReference type="Pfam" id="PF02537">
    <property type="entry name" value="CRCB"/>
    <property type="match status" value="1"/>
</dbReference>
<name>A0ABV6S8W4_9SPHN</name>
<comment type="catalytic activity">
    <reaction evidence="11">
        <text>fluoride(in) = fluoride(out)</text>
        <dbReference type="Rhea" id="RHEA:76159"/>
        <dbReference type="ChEBI" id="CHEBI:17051"/>
    </reaction>
    <physiologicalReaction direction="left-to-right" evidence="11">
        <dbReference type="Rhea" id="RHEA:76160"/>
    </physiologicalReaction>
</comment>
<gene>
    <name evidence="12 13" type="primary">crcB</name>
    <name evidence="12" type="synonym">fluC</name>
    <name evidence="13" type="ORF">ACFFF8_13880</name>
</gene>
<evidence type="ECO:0000256" key="3">
    <source>
        <dbReference type="ARBA" id="ARBA00022519"/>
    </source>
</evidence>
<feature type="transmembrane region" description="Helical" evidence="12">
    <location>
        <begin position="77"/>
        <end position="95"/>
    </location>
</feature>
<keyword evidence="9 12" id="KW-0407">Ion channel</keyword>
<comment type="activity regulation">
    <text evidence="12">Na(+) is not transported, but it plays an essential structural role and its presence is essential for fluoride channel function.</text>
</comment>
<proteinExistence type="inferred from homology"/>
<comment type="caution">
    <text evidence="13">The sequence shown here is derived from an EMBL/GenBank/DDBJ whole genome shotgun (WGS) entry which is preliminary data.</text>
</comment>
<keyword evidence="14" id="KW-1185">Reference proteome</keyword>
<keyword evidence="2 12" id="KW-1003">Cell membrane</keyword>
<evidence type="ECO:0000256" key="11">
    <source>
        <dbReference type="ARBA" id="ARBA00035585"/>
    </source>
</evidence>
<dbReference type="RefSeq" id="WP_267219118.1">
    <property type="nucleotide sequence ID" value="NZ_JAPCWC010000003.1"/>
</dbReference>
<keyword evidence="4 12" id="KW-0812">Transmembrane</keyword>
<dbReference type="HAMAP" id="MF_00454">
    <property type="entry name" value="FluC"/>
    <property type="match status" value="1"/>
</dbReference>
<evidence type="ECO:0000313" key="13">
    <source>
        <dbReference type="EMBL" id="MFC0685687.1"/>
    </source>
</evidence>
<evidence type="ECO:0000256" key="7">
    <source>
        <dbReference type="ARBA" id="ARBA00023065"/>
    </source>
</evidence>
<evidence type="ECO:0000256" key="12">
    <source>
        <dbReference type="HAMAP-Rule" id="MF_00454"/>
    </source>
</evidence>
<evidence type="ECO:0000256" key="2">
    <source>
        <dbReference type="ARBA" id="ARBA00022475"/>
    </source>
</evidence>
<accession>A0ABV6S8W4</accession>
<evidence type="ECO:0000256" key="8">
    <source>
        <dbReference type="ARBA" id="ARBA00023136"/>
    </source>
</evidence>
<sequence length="135" mass="13731">MPQPSFLLASGLVALGGAVGSWLRFSVGYAWTVVLGPARALAFPYGTLTVNIVGSLVMGLLAGWLGRMAPGGENLRLLVGVGVLGGFTTFSSFSLDTVALAQRGQPGLAVFYVAISLAAGLSALFLGLTIMRSAA</sequence>
<comment type="function">
    <text evidence="12">Fluoride-specific ion channel. Important for reducing fluoride concentration in the cell, thus reducing its toxicity.</text>
</comment>
<keyword evidence="3" id="KW-0997">Cell inner membrane</keyword>
<evidence type="ECO:0000256" key="5">
    <source>
        <dbReference type="ARBA" id="ARBA00022989"/>
    </source>
</evidence>
<dbReference type="Proteomes" id="UP001589858">
    <property type="component" value="Unassembled WGS sequence"/>
</dbReference>
<reference evidence="13 14" key="1">
    <citation type="submission" date="2024-09" db="EMBL/GenBank/DDBJ databases">
        <authorList>
            <person name="Sun Q."/>
            <person name="Mori K."/>
        </authorList>
    </citation>
    <scope>NUCLEOTIDE SEQUENCE [LARGE SCALE GENOMIC DNA]</scope>
    <source>
        <strain evidence="13 14">CICC 11035S</strain>
    </source>
</reference>
<evidence type="ECO:0000256" key="9">
    <source>
        <dbReference type="ARBA" id="ARBA00023303"/>
    </source>
</evidence>
<evidence type="ECO:0000256" key="4">
    <source>
        <dbReference type="ARBA" id="ARBA00022692"/>
    </source>
</evidence>
<evidence type="ECO:0000256" key="1">
    <source>
        <dbReference type="ARBA" id="ARBA00004651"/>
    </source>
</evidence>
<protein>
    <recommendedName>
        <fullName evidence="12">Fluoride-specific ion channel FluC</fullName>
    </recommendedName>
</protein>
<evidence type="ECO:0000256" key="10">
    <source>
        <dbReference type="ARBA" id="ARBA00035120"/>
    </source>
</evidence>
<evidence type="ECO:0000313" key="14">
    <source>
        <dbReference type="Proteomes" id="UP001589858"/>
    </source>
</evidence>
<keyword evidence="7 12" id="KW-0406">Ion transport</keyword>
<evidence type="ECO:0000256" key="6">
    <source>
        <dbReference type="ARBA" id="ARBA00023053"/>
    </source>
</evidence>